<feature type="transmembrane region" description="Helical" evidence="6">
    <location>
        <begin position="164"/>
        <end position="182"/>
    </location>
</feature>
<feature type="transmembrane region" description="Helical" evidence="6">
    <location>
        <begin position="12"/>
        <end position="34"/>
    </location>
</feature>
<protein>
    <submittedName>
        <fullName evidence="8">High-copy suppressor of rspA</fullName>
    </submittedName>
</protein>
<comment type="caution">
    <text evidence="8">The sequence shown here is derived from an EMBL/GenBank/DDBJ whole genome shotgun (WGS) entry which is preliminary data.</text>
</comment>
<feature type="domain" description="Major facilitator superfamily (MFS) profile" evidence="7">
    <location>
        <begin position="13"/>
        <end position="450"/>
    </location>
</feature>
<dbReference type="GO" id="GO:0022857">
    <property type="term" value="F:transmembrane transporter activity"/>
    <property type="evidence" value="ECO:0007669"/>
    <property type="project" value="InterPro"/>
</dbReference>
<feature type="transmembrane region" description="Helical" evidence="6">
    <location>
        <begin position="136"/>
        <end position="158"/>
    </location>
</feature>
<feature type="transmembrane region" description="Helical" evidence="6">
    <location>
        <begin position="79"/>
        <end position="98"/>
    </location>
</feature>
<feature type="transmembrane region" description="Helical" evidence="6">
    <location>
        <begin position="194"/>
        <end position="214"/>
    </location>
</feature>
<dbReference type="Pfam" id="PF07690">
    <property type="entry name" value="MFS_1"/>
    <property type="match status" value="1"/>
</dbReference>
<feature type="transmembrane region" description="Helical" evidence="6">
    <location>
        <begin position="256"/>
        <end position="279"/>
    </location>
</feature>
<feature type="transmembrane region" description="Helical" evidence="6">
    <location>
        <begin position="104"/>
        <end position="124"/>
    </location>
</feature>
<name>A0A024P331_9BACI</name>
<dbReference type="AlphaFoldDB" id="A0A024P331"/>
<dbReference type="PROSITE" id="PS50850">
    <property type="entry name" value="MFS"/>
    <property type="match status" value="1"/>
</dbReference>
<feature type="transmembrane region" description="Helical" evidence="6">
    <location>
        <begin position="49"/>
        <end position="67"/>
    </location>
</feature>
<keyword evidence="5 6" id="KW-0472">Membrane</keyword>
<dbReference type="InterPro" id="IPR036259">
    <property type="entry name" value="MFS_trans_sf"/>
</dbReference>
<dbReference type="PRINTS" id="PR01036">
    <property type="entry name" value="TCRTETB"/>
</dbReference>
<dbReference type="PANTHER" id="PTHR42718">
    <property type="entry name" value="MAJOR FACILITATOR SUPERFAMILY MULTIDRUG TRANSPORTER MFSC"/>
    <property type="match status" value="1"/>
</dbReference>
<comment type="subcellular location">
    <subcellularLocation>
        <location evidence="1">Cell membrane</location>
        <topology evidence="1">Multi-pass membrane protein</topology>
    </subcellularLocation>
</comment>
<gene>
    <name evidence="8" type="primary">hsrA_1</name>
    <name evidence="8" type="ORF">BN983_00641</name>
</gene>
<keyword evidence="3 6" id="KW-0812">Transmembrane</keyword>
<dbReference type="Gene3D" id="1.20.1720.10">
    <property type="entry name" value="Multidrug resistance protein D"/>
    <property type="match status" value="1"/>
</dbReference>
<dbReference type="Proteomes" id="UP000028868">
    <property type="component" value="Unassembled WGS sequence"/>
</dbReference>
<keyword evidence="4 6" id="KW-1133">Transmembrane helix</keyword>
<evidence type="ECO:0000256" key="4">
    <source>
        <dbReference type="ARBA" id="ARBA00022989"/>
    </source>
</evidence>
<evidence type="ECO:0000256" key="3">
    <source>
        <dbReference type="ARBA" id="ARBA00022692"/>
    </source>
</evidence>
<dbReference type="PANTHER" id="PTHR42718:SF9">
    <property type="entry name" value="MAJOR FACILITATOR SUPERFAMILY MULTIDRUG TRANSPORTER MFSC"/>
    <property type="match status" value="1"/>
</dbReference>
<evidence type="ECO:0000313" key="9">
    <source>
        <dbReference type="Proteomes" id="UP000028868"/>
    </source>
</evidence>
<feature type="transmembrane region" description="Helical" evidence="6">
    <location>
        <begin position="316"/>
        <end position="335"/>
    </location>
</feature>
<reference evidence="9" key="1">
    <citation type="submission" date="2014-03" db="EMBL/GenBank/DDBJ databases">
        <authorList>
            <person name="Urmite Genomes U."/>
        </authorList>
    </citation>
    <scope>NUCLEOTIDE SEQUENCE [LARGE SCALE GENOMIC DNA]</scope>
    <source>
        <strain evidence="9">HD-03</strain>
    </source>
</reference>
<sequence>MKENQQVQNPKGLLISLCAVMMMSVMNGTMFNIAVPDIATSYRLMPSEVSWVMTGYIMVYAIGALTYGKLADYYPYRTLITFGLVIFCSGSLFGFFAQNYAMVLLARVIQAVGGAMIPALVFLAPIRYFPNERGKVLGIVSSVMAFASGIGPIAGGFIAGFLDWRYLFLTSALIIITLPFLRKNLPKEEARKGYIDYIGAVLIAGMISTLLLGITLGHSWLFIFTGTFFGLNVWRMKSIEEPFIPAHLFKSSRYRATIITSFLGVVCLFGMMFMLPIMFRDAYGLNTMMIGLVLFPGALSAALMGQKGGKLVDTKGNIFVLYLALTLLGTGFLLLSTFVGASPYVVSAVIIIAYMSFPLVQASSADILANILHKSETGVGMGVFNLMNFVSGALSGALIGKALDVYKPNHPFNWFGINGNTAVYSNIFLAFALIIAIGYLQFRLNFYKKEETYTRKKPASL</sequence>
<keyword evidence="2" id="KW-0813">Transport</keyword>
<feature type="transmembrane region" description="Helical" evidence="6">
    <location>
        <begin position="341"/>
        <end position="360"/>
    </location>
</feature>
<evidence type="ECO:0000259" key="7">
    <source>
        <dbReference type="PROSITE" id="PS50850"/>
    </source>
</evidence>
<dbReference type="CDD" id="cd17321">
    <property type="entry name" value="MFS_MMR_MDR_like"/>
    <property type="match status" value="1"/>
</dbReference>
<dbReference type="EMBL" id="CCDI010000001">
    <property type="protein sequence ID" value="CDQ22433.1"/>
    <property type="molecule type" value="Genomic_DNA"/>
</dbReference>
<feature type="transmembrane region" description="Helical" evidence="6">
    <location>
        <begin position="285"/>
        <end position="304"/>
    </location>
</feature>
<accession>A0A024P331</accession>
<dbReference type="Gene3D" id="1.20.1250.20">
    <property type="entry name" value="MFS general substrate transporter like domains"/>
    <property type="match status" value="1"/>
</dbReference>
<feature type="transmembrane region" description="Helical" evidence="6">
    <location>
        <begin position="381"/>
        <end position="403"/>
    </location>
</feature>
<feature type="transmembrane region" description="Helical" evidence="6">
    <location>
        <begin position="220"/>
        <end position="236"/>
    </location>
</feature>
<dbReference type="RefSeq" id="WP_035505747.1">
    <property type="nucleotide sequence ID" value="NZ_CCDH010000002.1"/>
</dbReference>
<dbReference type="InterPro" id="IPR011701">
    <property type="entry name" value="MFS"/>
</dbReference>
<reference evidence="8 9" key="2">
    <citation type="submission" date="2014-05" db="EMBL/GenBank/DDBJ databases">
        <title>Draft genome sequence of Halobacillus karajensis HK-03.</title>
        <authorList>
            <person name="Khelaifia S."/>
            <person name="Croce O."/>
            <person name="Lagier J.C."/>
            <person name="Raoult D."/>
        </authorList>
    </citation>
    <scope>NUCLEOTIDE SEQUENCE [LARGE SCALE GENOMIC DNA]</scope>
    <source>
        <strain evidence="8 9">HD-03</strain>
    </source>
</reference>
<keyword evidence="9" id="KW-1185">Reference proteome</keyword>
<evidence type="ECO:0000256" key="5">
    <source>
        <dbReference type="ARBA" id="ARBA00023136"/>
    </source>
</evidence>
<dbReference type="InterPro" id="IPR020846">
    <property type="entry name" value="MFS_dom"/>
</dbReference>
<dbReference type="SUPFAM" id="SSF103473">
    <property type="entry name" value="MFS general substrate transporter"/>
    <property type="match status" value="1"/>
</dbReference>
<evidence type="ECO:0000256" key="1">
    <source>
        <dbReference type="ARBA" id="ARBA00004651"/>
    </source>
</evidence>
<proteinExistence type="predicted"/>
<evidence type="ECO:0000256" key="6">
    <source>
        <dbReference type="SAM" id="Phobius"/>
    </source>
</evidence>
<evidence type="ECO:0000313" key="8">
    <source>
        <dbReference type="EMBL" id="CDQ22433.1"/>
    </source>
</evidence>
<organism evidence="8 9">
    <name type="scientific">Halobacillus karajensis</name>
    <dbReference type="NCBI Taxonomy" id="195088"/>
    <lineage>
        <taxon>Bacteria</taxon>
        <taxon>Bacillati</taxon>
        <taxon>Bacillota</taxon>
        <taxon>Bacilli</taxon>
        <taxon>Bacillales</taxon>
        <taxon>Bacillaceae</taxon>
        <taxon>Halobacillus</taxon>
    </lineage>
</organism>
<dbReference type="GO" id="GO:0005886">
    <property type="term" value="C:plasma membrane"/>
    <property type="evidence" value="ECO:0007669"/>
    <property type="project" value="UniProtKB-SubCell"/>
</dbReference>
<evidence type="ECO:0000256" key="2">
    <source>
        <dbReference type="ARBA" id="ARBA00022448"/>
    </source>
</evidence>
<feature type="transmembrane region" description="Helical" evidence="6">
    <location>
        <begin position="423"/>
        <end position="442"/>
    </location>
</feature>